<dbReference type="OrthoDB" id="8701435at2"/>
<name>A0A6L6QGJ4_9BURK</name>
<dbReference type="Proteomes" id="UP000472320">
    <property type="component" value="Unassembled WGS sequence"/>
</dbReference>
<dbReference type="EMBL" id="WNKX01000007">
    <property type="protein sequence ID" value="MTW11204.1"/>
    <property type="molecule type" value="Genomic_DNA"/>
</dbReference>
<comment type="caution">
    <text evidence="2">The sequence shown here is derived from an EMBL/GenBank/DDBJ whole genome shotgun (WGS) entry which is preliminary data.</text>
</comment>
<keyword evidence="3" id="KW-1185">Reference proteome</keyword>
<proteinExistence type="predicted"/>
<accession>A0A6L6QGJ4</accession>
<feature type="compositionally biased region" description="Polar residues" evidence="1">
    <location>
        <begin position="12"/>
        <end position="26"/>
    </location>
</feature>
<evidence type="ECO:0000313" key="2">
    <source>
        <dbReference type="EMBL" id="MTW11204.1"/>
    </source>
</evidence>
<sequence>MNPLNSIGPRHYQNTTLSPAVSQQDGKATPANVVNDVNSDSAVSLSSNAVDLQKRVEQLGNRTVDMAQDLIGSFAKSLLGDNAKGAKISFDSVALESNASFGAAALHAEGSDGVSDALGFSLSEDSHFLGKGTITTADGRKLNFEVEIKYEARATAGAASSVPSRRKENADQNPAMPLPKVDFPDIDFPGSLADLFRLMDKSVSATVKQPDEQGKESDAGKLSMRLLKLVDSATPLDNFLPPNASEKAKAYGLLQTQPGQAADLAHAANDSRDAARNGQIDPPSTEIEPVKTDAAPIDPPKAEIAPIDPPAA</sequence>
<organism evidence="2 3">
    <name type="scientific">Massilia eburnea</name>
    <dbReference type="NCBI Taxonomy" id="1776165"/>
    <lineage>
        <taxon>Bacteria</taxon>
        <taxon>Pseudomonadati</taxon>
        <taxon>Pseudomonadota</taxon>
        <taxon>Betaproteobacteria</taxon>
        <taxon>Burkholderiales</taxon>
        <taxon>Oxalobacteraceae</taxon>
        <taxon>Telluria group</taxon>
        <taxon>Massilia</taxon>
    </lineage>
</organism>
<gene>
    <name evidence="2" type="ORF">GM658_11390</name>
</gene>
<dbReference type="RefSeq" id="WP_155454163.1">
    <property type="nucleotide sequence ID" value="NZ_WNKX01000007.1"/>
</dbReference>
<reference evidence="2 3" key="1">
    <citation type="submission" date="2019-11" db="EMBL/GenBank/DDBJ databases">
        <title>Type strains purchased from KCTC, JCM and DSMZ.</title>
        <authorList>
            <person name="Lu H."/>
        </authorList>
    </citation>
    <scope>NUCLEOTIDE SEQUENCE [LARGE SCALE GENOMIC DNA]</scope>
    <source>
        <strain evidence="2 3">JCM 31587</strain>
    </source>
</reference>
<dbReference type="AlphaFoldDB" id="A0A6L6QGJ4"/>
<evidence type="ECO:0000256" key="1">
    <source>
        <dbReference type="SAM" id="MobiDB-lite"/>
    </source>
</evidence>
<feature type="region of interest" description="Disordered" evidence="1">
    <location>
        <begin position="1"/>
        <end position="33"/>
    </location>
</feature>
<protein>
    <submittedName>
        <fullName evidence="2">Uncharacterized protein</fullName>
    </submittedName>
</protein>
<evidence type="ECO:0000313" key="3">
    <source>
        <dbReference type="Proteomes" id="UP000472320"/>
    </source>
</evidence>
<feature type="region of interest" description="Disordered" evidence="1">
    <location>
        <begin position="256"/>
        <end position="312"/>
    </location>
</feature>
<feature type="region of interest" description="Disordered" evidence="1">
    <location>
        <begin position="157"/>
        <end position="182"/>
    </location>
</feature>